<dbReference type="PANTHER" id="PTHR36407">
    <property type="entry name" value="MEDIATOR-ASSOCIATED PROTEIN 2"/>
    <property type="match status" value="1"/>
</dbReference>
<name>A0ABC8UEI0_9AQUA</name>
<keyword evidence="2" id="KW-1185">Reference proteome</keyword>
<dbReference type="Gene3D" id="6.20.250.70">
    <property type="match status" value="1"/>
</dbReference>
<protein>
    <submittedName>
        <fullName evidence="1">Uncharacterized protein</fullName>
    </submittedName>
</protein>
<comment type="caution">
    <text evidence="1">The sequence shown here is derived from an EMBL/GenBank/DDBJ whole genome shotgun (WGS) entry which is preliminary data.</text>
</comment>
<organism evidence="1 2">
    <name type="scientific">Ilex paraguariensis</name>
    <name type="common">yerba mate</name>
    <dbReference type="NCBI Taxonomy" id="185542"/>
    <lineage>
        <taxon>Eukaryota</taxon>
        <taxon>Viridiplantae</taxon>
        <taxon>Streptophyta</taxon>
        <taxon>Embryophyta</taxon>
        <taxon>Tracheophyta</taxon>
        <taxon>Spermatophyta</taxon>
        <taxon>Magnoliopsida</taxon>
        <taxon>eudicotyledons</taxon>
        <taxon>Gunneridae</taxon>
        <taxon>Pentapetalae</taxon>
        <taxon>asterids</taxon>
        <taxon>campanulids</taxon>
        <taxon>Aquifoliales</taxon>
        <taxon>Aquifoliaceae</taxon>
        <taxon>Ilex</taxon>
    </lineage>
</organism>
<evidence type="ECO:0000313" key="1">
    <source>
        <dbReference type="EMBL" id="CAK9178797.1"/>
    </source>
</evidence>
<accession>A0ABC8UEI0</accession>
<dbReference type="PANTHER" id="PTHR36407:SF1">
    <property type="entry name" value="MEDIATOR-ASSOCIATED PROTEIN 2"/>
    <property type="match status" value="1"/>
</dbReference>
<reference evidence="1 2" key="1">
    <citation type="submission" date="2024-02" db="EMBL/GenBank/DDBJ databases">
        <authorList>
            <person name="Vignale AGUSTIN F."/>
            <person name="Sosa J E."/>
            <person name="Modenutti C."/>
        </authorList>
    </citation>
    <scope>NUCLEOTIDE SEQUENCE [LARGE SCALE GENOMIC DNA]</scope>
</reference>
<dbReference type="EMBL" id="CAUOFW020007314">
    <property type="protein sequence ID" value="CAK9178797.1"/>
    <property type="molecule type" value="Genomic_DNA"/>
</dbReference>
<evidence type="ECO:0000313" key="2">
    <source>
        <dbReference type="Proteomes" id="UP001642360"/>
    </source>
</evidence>
<dbReference type="InterPro" id="IPR038823">
    <property type="entry name" value="MED2_plant"/>
</dbReference>
<dbReference type="Proteomes" id="UP001642360">
    <property type="component" value="Unassembled WGS sequence"/>
</dbReference>
<sequence length="111" mass="12212">MDGTEELGYKPPPEFQEDKKESLVDLNLTDTTELWLIQWPINHPLDFDEQKVPLKLHQNGVLGTFTGSSVTGKSYDVVSFTAQAPDATVFLSSASDSKIVGKISRCVSLVL</sequence>
<dbReference type="AlphaFoldDB" id="A0ABC8UEI0"/>
<gene>
    <name evidence="1" type="ORF">ILEXP_LOCUS48724</name>
</gene>
<proteinExistence type="predicted"/>